<dbReference type="GO" id="GO:0003677">
    <property type="term" value="F:DNA binding"/>
    <property type="evidence" value="ECO:0007669"/>
    <property type="project" value="UniProtKB-KW"/>
</dbReference>
<keyword evidence="1" id="KW-0371">Homeobox</keyword>
<dbReference type="AlphaFoldDB" id="A0A450XK05"/>
<proteinExistence type="predicted"/>
<name>A0A450XK05_9GAMM</name>
<organism evidence="1">
    <name type="scientific">Candidatus Kentrum sp. LPFa</name>
    <dbReference type="NCBI Taxonomy" id="2126335"/>
    <lineage>
        <taxon>Bacteria</taxon>
        <taxon>Pseudomonadati</taxon>
        <taxon>Pseudomonadota</taxon>
        <taxon>Gammaproteobacteria</taxon>
        <taxon>Candidatus Kentrum</taxon>
    </lineage>
</organism>
<evidence type="ECO:0000313" key="2">
    <source>
        <dbReference type="EMBL" id="VFK36876.1"/>
    </source>
</evidence>
<gene>
    <name evidence="1" type="ORF">BECKLPF1236A_GA0070988_107511</name>
    <name evidence="2" type="ORF">BECKLPF1236C_GA0070990_107171</name>
</gene>
<keyword evidence="1" id="KW-0238">DNA-binding</keyword>
<reference evidence="1" key="1">
    <citation type="submission" date="2019-02" db="EMBL/GenBank/DDBJ databases">
        <authorList>
            <person name="Gruber-Vodicka R. H."/>
            <person name="Seah K. B. B."/>
        </authorList>
    </citation>
    <scope>NUCLEOTIDE SEQUENCE</scope>
    <source>
        <strain evidence="1">BECK_S312</strain>
        <strain evidence="2">BECK_S426</strain>
    </source>
</reference>
<dbReference type="EMBL" id="CAADFP010000717">
    <property type="protein sequence ID" value="VFK36876.1"/>
    <property type="molecule type" value="Genomic_DNA"/>
</dbReference>
<dbReference type="InterPro" id="IPR009057">
    <property type="entry name" value="Homeodomain-like_sf"/>
</dbReference>
<dbReference type="Pfam" id="PF13565">
    <property type="entry name" value="HTH_32"/>
    <property type="match status" value="1"/>
</dbReference>
<protein>
    <submittedName>
        <fullName evidence="1">Homeodomain-like domain-containing protein</fullName>
    </submittedName>
</protein>
<sequence>MVRLTDEERAMLKDLTDKGKAAAAKIKHANVLLKIDADGLNWRDESASEAFSCSLRTIFSIRQRFVEQGVEAALERKKRENPPTPPILDGEKEARLLQIACSEPPEGFAKWTLRLLADKLVTLEVVDSISEQTVMRTLKKTNFNLTGASIG</sequence>
<dbReference type="SUPFAM" id="SSF46689">
    <property type="entry name" value="Homeodomain-like"/>
    <property type="match status" value="1"/>
</dbReference>
<accession>A0A450XK05</accession>
<dbReference type="EMBL" id="CAADFM010000751">
    <property type="protein sequence ID" value="VFK29621.1"/>
    <property type="molecule type" value="Genomic_DNA"/>
</dbReference>
<evidence type="ECO:0000313" key="1">
    <source>
        <dbReference type="EMBL" id="VFK29621.1"/>
    </source>
</evidence>